<accession>A0ABV9HIA5</accession>
<sequence>MRELDTSDAVRDCLAPLRPVHAELYDRAVGYVLDGAAPHVLHTLANQQPLDVALVARPDAVVTGARLDAVAAAHPGWTQDGAQAARRTVYRTAPAPVLARFGRLLTSVSRDDGADVTERLVRLVDDVGRLTTSARGRQGSEGVEETLARWTPELMSEVVREYGLPDDAAVAVVLQVLVRRDRTSDQRRALVRNMAGDAFLVRHAGILARVVTALDAAGKRSFLDLAARNLEAHAGLVATLVVDKAPEVRASATALIARLSDGAQVRALAPHLTVADPDRLDAVVAHLAAVDGGVAALGDALARLASGRFDDEREQVLRRVLDGELNP</sequence>
<proteinExistence type="predicted"/>
<name>A0ABV9HIA5_9MICO</name>
<dbReference type="Proteomes" id="UP001596011">
    <property type="component" value="Unassembled WGS sequence"/>
</dbReference>
<evidence type="ECO:0000313" key="2">
    <source>
        <dbReference type="Proteomes" id="UP001596011"/>
    </source>
</evidence>
<evidence type="ECO:0008006" key="3">
    <source>
        <dbReference type="Google" id="ProtNLM"/>
    </source>
</evidence>
<dbReference type="RefSeq" id="WP_377137271.1">
    <property type="nucleotide sequence ID" value="NZ_JBHSFI010000005.1"/>
</dbReference>
<evidence type="ECO:0000313" key="1">
    <source>
        <dbReference type="EMBL" id="MFC4629987.1"/>
    </source>
</evidence>
<organism evidence="1 2">
    <name type="scientific">Promicromonospora alba</name>
    <dbReference type="NCBI Taxonomy" id="1616110"/>
    <lineage>
        <taxon>Bacteria</taxon>
        <taxon>Bacillati</taxon>
        <taxon>Actinomycetota</taxon>
        <taxon>Actinomycetes</taxon>
        <taxon>Micrococcales</taxon>
        <taxon>Promicromonosporaceae</taxon>
        <taxon>Promicromonospora</taxon>
    </lineage>
</organism>
<reference evidence="2" key="1">
    <citation type="journal article" date="2019" name="Int. J. Syst. Evol. Microbiol.">
        <title>The Global Catalogue of Microorganisms (GCM) 10K type strain sequencing project: providing services to taxonomists for standard genome sequencing and annotation.</title>
        <authorList>
            <consortium name="The Broad Institute Genomics Platform"/>
            <consortium name="The Broad Institute Genome Sequencing Center for Infectious Disease"/>
            <person name="Wu L."/>
            <person name="Ma J."/>
        </authorList>
    </citation>
    <scope>NUCLEOTIDE SEQUENCE [LARGE SCALE GENOMIC DNA]</scope>
    <source>
        <strain evidence="2">CCUG 42722</strain>
    </source>
</reference>
<protein>
    <recommendedName>
        <fullName evidence="3">HEAT repeat protein</fullName>
    </recommendedName>
</protein>
<keyword evidence="2" id="KW-1185">Reference proteome</keyword>
<dbReference type="EMBL" id="JBHSFI010000005">
    <property type="protein sequence ID" value="MFC4629987.1"/>
    <property type="molecule type" value="Genomic_DNA"/>
</dbReference>
<gene>
    <name evidence="1" type="ORF">ACFO6V_17185</name>
</gene>
<comment type="caution">
    <text evidence="1">The sequence shown here is derived from an EMBL/GenBank/DDBJ whole genome shotgun (WGS) entry which is preliminary data.</text>
</comment>